<organism evidence="1 2">
    <name type="scientific">Roseateles aquatilis</name>
    <dbReference type="NCBI Taxonomy" id="431061"/>
    <lineage>
        <taxon>Bacteria</taxon>
        <taxon>Pseudomonadati</taxon>
        <taxon>Pseudomonadota</taxon>
        <taxon>Betaproteobacteria</taxon>
        <taxon>Burkholderiales</taxon>
        <taxon>Sphaerotilaceae</taxon>
        <taxon>Roseateles</taxon>
    </lineage>
</organism>
<proteinExistence type="predicted"/>
<dbReference type="OrthoDB" id="9920361at2"/>
<comment type="caution">
    <text evidence="1">The sequence shown here is derived from an EMBL/GenBank/DDBJ whole genome shotgun (WGS) entry which is preliminary data.</text>
</comment>
<reference evidence="1 2" key="1">
    <citation type="journal article" date="2008" name="Int. J. Syst. Evol. Microbiol.">
        <title>Description of Roseateles aquatilis sp. nov. and Roseateles terrae sp. nov., in the class Betaproteobacteria, and emended description of the genus Roseateles.</title>
        <authorList>
            <person name="Gomila M."/>
            <person name="Bowien B."/>
            <person name="Falsen E."/>
            <person name="Moore E.R."/>
            <person name="Lalucat J."/>
        </authorList>
    </citation>
    <scope>NUCLEOTIDE SEQUENCE [LARGE SCALE GENOMIC DNA]</scope>
    <source>
        <strain evidence="1 2">CCUG 48205</strain>
    </source>
</reference>
<dbReference type="AlphaFoldDB" id="A0A246JHM2"/>
<protein>
    <submittedName>
        <fullName evidence="1">Uncharacterized protein</fullName>
    </submittedName>
</protein>
<keyword evidence="2" id="KW-1185">Reference proteome</keyword>
<dbReference type="RefSeq" id="WP_088383835.1">
    <property type="nucleotide sequence ID" value="NZ_NIOF01000002.1"/>
</dbReference>
<dbReference type="EMBL" id="NIOF01000002">
    <property type="protein sequence ID" value="OWQ92013.1"/>
    <property type="molecule type" value="Genomic_DNA"/>
</dbReference>
<accession>A0A246JHM2</accession>
<name>A0A246JHM2_9BURK</name>
<sequence length="105" mass="12481">MTAPAIGTFLRPVGHIGFCYCYRLDRVLEPHMCWWGPEERVWVCSRFDLDRENDEPVAKHVEDRHQITEPVLVAPGVWRARDEDPWDLDPLYWREMGQRGQLTLF</sequence>
<evidence type="ECO:0000313" key="2">
    <source>
        <dbReference type="Proteomes" id="UP000197468"/>
    </source>
</evidence>
<gene>
    <name evidence="1" type="ORF">CDN99_06555</name>
</gene>
<dbReference type="Proteomes" id="UP000197468">
    <property type="component" value="Unassembled WGS sequence"/>
</dbReference>
<evidence type="ECO:0000313" key="1">
    <source>
        <dbReference type="EMBL" id="OWQ92013.1"/>
    </source>
</evidence>